<dbReference type="Gene3D" id="3.30.710.10">
    <property type="entry name" value="Potassium Channel Kv1.1, Chain A"/>
    <property type="match status" value="1"/>
</dbReference>
<organism evidence="2 3">
    <name type="scientific">Aspergillus fijiensis CBS 313.89</name>
    <dbReference type="NCBI Taxonomy" id="1448319"/>
    <lineage>
        <taxon>Eukaryota</taxon>
        <taxon>Fungi</taxon>
        <taxon>Dikarya</taxon>
        <taxon>Ascomycota</taxon>
        <taxon>Pezizomycotina</taxon>
        <taxon>Eurotiomycetes</taxon>
        <taxon>Eurotiomycetidae</taxon>
        <taxon>Eurotiales</taxon>
        <taxon>Aspergillaceae</taxon>
        <taxon>Aspergillus</taxon>
    </lineage>
</organism>
<dbReference type="Proteomes" id="UP000249789">
    <property type="component" value="Unassembled WGS sequence"/>
</dbReference>
<dbReference type="InterPro" id="IPR011333">
    <property type="entry name" value="SKP1/BTB/POZ_sf"/>
</dbReference>
<evidence type="ECO:0000313" key="2">
    <source>
        <dbReference type="EMBL" id="RAK77167.1"/>
    </source>
</evidence>
<reference evidence="2 3" key="1">
    <citation type="submission" date="2018-02" db="EMBL/GenBank/DDBJ databases">
        <title>The genomes of Aspergillus section Nigri reveals drivers in fungal speciation.</title>
        <authorList>
            <consortium name="DOE Joint Genome Institute"/>
            <person name="Vesth T.C."/>
            <person name="Nybo J."/>
            <person name="Theobald S."/>
            <person name="Brandl J."/>
            <person name="Frisvad J.C."/>
            <person name="Nielsen K.F."/>
            <person name="Lyhne E.K."/>
            <person name="Kogle M.E."/>
            <person name="Kuo A."/>
            <person name="Riley R."/>
            <person name="Clum A."/>
            <person name="Nolan M."/>
            <person name="Lipzen A."/>
            <person name="Salamov A."/>
            <person name="Henrissat B."/>
            <person name="Wiebenga A."/>
            <person name="De vries R.P."/>
            <person name="Grigoriev I.V."/>
            <person name="Mortensen U.H."/>
            <person name="Andersen M.R."/>
            <person name="Baker S.E."/>
        </authorList>
    </citation>
    <scope>NUCLEOTIDE SEQUENCE [LARGE SCALE GENOMIC DNA]</scope>
    <source>
        <strain evidence="2 3">CBS 313.89</strain>
    </source>
</reference>
<dbReference type="PANTHER" id="PTHR37538:SF1">
    <property type="entry name" value="BTB DOMAIN-CONTAINING PROTEIN"/>
    <property type="match status" value="1"/>
</dbReference>
<feature type="compositionally biased region" description="Basic and acidic residues" evidence="1">
    <location>
        <begin position="371"/>
        <end position="380"/>
    </location>
</feature>
<proteinExistence type="predicted"/>
<dbReference type="GeneID" id="63856298"/>
<keyword evidence="3" id="KW-1185">Reference proteome</keyword>
<evidence type="ECO:0000313" key="3">
    <source>
        <dbReference type="Proteomes" id="UP000249789"/>
    </source>
</evidence>
<dbReference type="RefSeq" id="XP_040801177.1">
    <property type="nucleotide sequence ID" value="XM_040938965.1"/>
</dbReference>
<dbReference type="OrthoDB" id="3594103at2759"/>
<accession>A0A8G1RN84</accession>
<protein>
    <recommendedName>
        <fullName evidence="4">BTB domain-containing protein</fullName>
    </recommendedName>
</protein>
<evidence type="ECO:0008006" key="4">
    <source>
        <dbReference type="Google" id="ProtNLM"/>
    </source>
</evidence>
<name>A0A8G1RN84_9EURO</name>
<feature type="region of interest" description="Disordered" evidence="1">
    <location>
        <begin position="406"/>
        <end position="500"/>
    </location>
</feature>
<feature type="compositionally biased region" description="Basic residues" evidence="1">
    <location>
        <begin position="467"/>
        <end position="479"/>
    </location>
</feature>
<dbReference type="VEuPathDB" id="FungiDB:BO72DRAFT_114252"/>
<feature type="region of interest" description="Disordered" evidence="1">
    <location>
        <begin position="333"/>
        <end position="391"/>
    </location>
</feature>
<feature type="compositionally biased region" description="Acidic residues" evidence="1">
    <location>
        <begin position="31"/>
        <end position="42"/>
    </location>
</feature>
<feature type="region of interest" description="Disordered" evidence="1">
    <location>
        <begin position="1"/>
        <end position="44"/>
    </location>
</feature>
<dbReference type="PANTHER" id="PTHR37538">
    <property type="entry name" value="BTB DOMAIN-CONTAINING PROTEIN"/>
    <property type="match status" value="1"/>
</dbReference>
<evidence type="ECO:0000256" key="1">
    <source>
        <dbReference type="SAM" id="MobiDB-lite"/>
    </source>
</evidence>
<dbReference type="EMBL" id="KZ824644">
    <property type="protein sequence ID" value="RAK77167.1"/>
    <property type="molecule type" value="Genomic_DNA"/>
</dbReference>
<sequence>MAVQSNGTHGPSVRFAPPKSTSSPSRINGDDSVEVEVEEYDQPESSPYESRRVILLLGPHERKHSVPEYYLRQSPIFIDILSTYPHFITKTVPCIPLPDVDDDLIHTVVHYLHTGSYQTLRPAGGSDWTKTEYRRSVLVYGAAARYELLGLQTLARKYLQKLDTHLSIFDVLGIARKVYGGGKGSTIPDYDPWFFEVYVRGKMADAFVEDRDLFERPRFQYLLGAETGFDRFLVQALVSIYEARIAELEKRAVRNGGGGGLQQRDDKYEDLRNAGVRDERRGVYERLHLEAHAEELIDERPPSSAHVSEGYPVSVAEEPIEDFQDTHTTAAAAAGSGTEKYEEELPAERYTPIEQPIKEEEPIPDADDGGNDDRYHRAEPLEPAADDTWNGWGSWAARTREWGYTTVIHEEEPAATDPDPIAEKDPLPEPVADEPLPDYAEVQQPVVVSDHPHAHQENQSPLENGKKKDRKKDRKKRSTMSRTRALFSSAEEQPREQAVF</sequence>
<gene>
    <name evidence="2" type="ORF">BO72DRAFT_114252</name>
</gene>
<dbReference type="AlphaFoldDB" id="A0A8G1RN84"/>